<evidence type="ECO:0000313" key="3">
    <source>
        <dbReference type="EMBL" id="PWR04803.1"/>
    </source>
</evidence>
<keyword evidence="2" id="KW-0472">Membrane</keyword>
<proteinExistence type="predicted"/>
<dbReference type="AlphaFoldDB" id="A0A317CWD5"/>
<keyword evidence="2" id="KW-1133">Transmembrane helix</keyword>
<organism evidence="3 4">
    <name type="scientific">Micromonospora acroterricola</name>
    <dbReference type="NCBI Taxonomy" id="2202421"/>
    <lineage>
        <taxon>Bacteria</taxon>
        <taxon>Bacillati</taxon>
        <taxon>Actinomycetota</taxon>
        <taxon>Actinomycetes</taxon>
        <taxon>Micromonosporales</taxon>
        <taxon>Micromonosporaceae</taxon>
        <taxon>Micromonospora</taxon>
    </lineage>
</organism>
<dbReference type="EMBL" id="QGKR01000364">
    <property type="protein sequence ID" value="PWR04803.1"/>
    <property type="molecule type" value="Genomic_DNA"/>
</dbReference>
<evidence type="ECO:0000256" key="1">
    <source>
        <dbReference type="SAM" id="MobiDB-lite"/>
    </source>
</evidence>
<evidence type="ECO:0000256" key="2">
    <source>
        <dbReference type="SAM" id="Phobius"/>
    </source>
</evidence>
<sequence length="76" mass="7822">MVTRGAHAERRRRLRDHLPFGAKRVLWPISVAAVVAVLVTGVIVVARPTGPTPAPAATQAAEALASATPPPGPPTT</sequence>
<dbReference type="Proteomes" id="UP000245410">
    <property type="component" value="Unassembled WGS sequence"/>
</dbReference>
<name>A0A317CWD5_9ACTN</name>
<accession>A0A317CWD5</accession>
<reference evidence="3 4" key="1">
    <citation type="submission" date="2018-05" db="EMBL/GenBank/DDBJ databases">
        <title>Micromonospora atacamensis sp. nov., a novel actinobacteria isolated from high altitude Atacama Desert soil.</title>
        <authorList>
            <person name="Carro L."/>
            <person name="Golinska P."/>
            <person name="Klenk H.-P."/>
            <person name="Goodfellow M."/>
        </authorList>
    </citation>
    <scope>NUCLEOTIDE SEQUENCE [LARGE SCALE GENOMIC DNA]</scope>
    <source>
        <strain evidence="3 4">5R2A7</strain>
    </source>
</reference>
<evidence type="ECO:0000313" key="4">
    <source>
        <dbReference type="Proteomes" id="UP000245410"/>
    </source>
</evidence>
<feature type="region of interest" description="Disordered" evidence="1">
    <location>
        <begin position="48"/>
        <end position="76"/>
    </location>
</feature>
<protein>
    <submittedName>
        <fullName evidence="3">Uncharacterized protein</fullName>
    </submittedName>
</protein>
<feature type="compositionally biased region" description="Low complexity" evidence="1">
    <location>
        <begin position="48"/>
        <end position="67"/>
    </location>
</feature>
<keyword evidence="4" id="KW-1185">Reference proteome</keyword>
<gene>
    <name evidence="3" type="ORF">DKT68_30570</name>
</gene>
<feature type="transmembrane region" description="Helical" evidence="2">
    <location>
        <begin position="25"/>
        <end position="46"/>
    </location>
</feature>
<keyword evidence="2" id="KW-0812">Transmembrane</keyword>
<comment type="caution">
    <text evidence="3">The sequence shown here is derived from an EMBL/GenBank/DDBJ whole genome shotgun (WGS) entry which is preliminary data.</text>
</comment>
<feature type="non-terminal residue" evidence="3">
    <location>
        <position position="76"/>
    </location>
</feature>